<keyword evidence="3" id="KW-0808">Transferase</keyword>
<proteinExistence type="predicted"/>
<keyword evidence="4" id="KW-1185">Reference proteome</keyword>
<dbReference type="PANTHER" id="PTHR31438:SF1">
    <property type="entry name" value="LYSINE N-ACYLTRANSFERASE C17G9.06C-RELATED"/>
    <property type="match status" value="1"/>
</dbReference>
<gene>
    <name evidence="3" type="ORF">ACFOZ5_16420</name>
</gene>
<dbReference type="SMART" id="SM01006">
    <property type="entry name" value="AlcB"/>
    <property type="match status" value="1"/>
</dbReference>
<dbReference type="Pfam" id="PF13523">
    <property type="entry name" value="Acetyltransf_8"/>
    <property type="match status" value="1"/>
</dbReference>
<dbReference type="RefSeq" id="WP_379889282.1">
    <property type="nucleotide sequence ID" value="NZ_JBHSDI010000059.1"/>
</dbReference>
<dbReference type="SUPFAM" id="SSF55729">
    <property type="entry name" value="Acyl-CoA N-acyltransferases (Nat)"/>
    <property type="match status" value="1"/>
</dbReference>
<comment type="pathway">
    <text evidence="1">Siderophore biosynthesis.</text>
</comment>
<evidence type="ECO:0000259" key="2">
    <source>
        <dbReference type="SMART" id="SM01006"/>
    </source>
</evidence>
<evidence type="ECO:0000313" key="3">
    <source>
        <dbReference type="EMBL" id="MFC4260603.1"/>
    </source>
</evidence>
<comment type="caution">
    <text evidence="3">The sequence shown here is derived from an EMBL/GenBank/DDBJ whole genome shotgun (WGS) entry which is preliminary data.</text>
</comment>
<accession>A0ABV8QLM0</accession>
<sequence length="323" mass="37237">MTRLSPIELLPTSDGQQLQISLDSETWQARRQTSAAGETLLDWEGPELDADTSRRILDTLFHTLDTPRLELLGRASAAFDTDHPAWSRGEGRAALERSAFYQIREHWLDSALWALIPETIVDTDGVSHPRRPAVGDQILYRRFAPSLGKTITLRQATVEEDGERFHRWQNDPRVAKFWEYPWSRDRLDAMLEDRRADPHSLPLILEADGEAGGYFETYYVAEDRLGPYCKAGPFDQGMHVLVGERRFLGAQQTNLWLNAVCHFLFLTEPRTQALWGEPRADNQAMLRYLETTTWENHGEFDFPHKRSALLCNPRQRFFANTRL</sequence>
<name>A0ABV8QLM0_9GAMM</name>
<dbReference type="PANTHER" id="PTHR31438">
    <property type="entry name" value="LYSINE N-ACYLTRANSFERASE C17G9.06C-RELATED"/>
    <property type="match status" value="1"/>
</dbReference>
<keyword evidence="3" id="KW-0012">Acyltransferase</keyword>
<feature type="domain" description="Acyltransferase MbtK/IucB-like conserved" evidence="2">
    <location>
        <begin position="154"/>
        <end position="201"/>
    </location>
</feature>
<evidence type="ECO:0000256" key="1">
    <source>
        <dbReference type="ARBA" id="ARBA00004924"/>
    </source>
</evidence>
<dbReference type="GO" id="GO:0016746">
    <property type="term" value="F:acyltransferase activity"/>
    <property type="evidence" value="ECO:0007669"/>
    <property type="project" value="UniProtKB-KW"/>
</dbReference>
<protein>
    <submittedName>
        <fullName evidence="3">GNAT family N-acetyltransferase</fullName>
        <ecNumber evidence="3">2.3.1.-</ecNumber>
    </submittedName>
</protein>
<dbReference type="Gene3D" id="3.40.630.30">
    <property type="match status" value="1"/>
</dbReference>
<organism evidence="3 4">
    <name type="scientific">Marinobacter lacisalsi</name>
    <dbReference type="NCBI Taxonomy" id="475979"/>
    <lineage>
        <taxon>Bacteria</taxon>
        <taxon>Pseudomonadati</taxon>
        <taxon>Pseudomonadota</taxon>
        <taxon>Gammaproteobacteria</taxon>
        <taxon>Pseudomonadales</taxon>
        <taxon>Marinobacteraceae</taxon>
        <taxon>Marinobacter</taxon>
    </lineage>
</organism>
<evidence type="ECO:0000313" key="4">
    <source>
        <dbReference type="Proteomes" id="UP001595798"/>
    </source>
</evidence>
<dbReference type="Proteomes" id="UP001595798">
    <property type="component" value="Unassembled WGS sequence"/>
</dbReference>
<reference evidence="4" key="1">
    <citation type="journal article" date="2019" name="Int. J. Syst. Evol. Microbiol.">
        <title>The Global Catalogue of Microorganisms (GCM) 10K type strain sequencing project: providing services to taxonomists for standard genome sequencing and annotation.</title>
        <authorList>
            <consortium name="The Broad Institute Genomics Platform"/>
            <consortium name="The Broad Institute Genome Sequencing Center for Infectious Disease"/>
            <person name="Wu L."/>
            <person name="Ma J."/>
        </authorList>
    </citation>
    <scope>NUCLEOTIDE SEQUENCE [LARGE SCALE GENOMIC DNA]</scope>
    <source>
        <strain evidence="4">CECT 7297</strain>
    </source>
</reference>
<dbReference type="InterPro" id="IPR016181">
    <property type="entry name" value="Acyl_CoA_acyltransferase"/>
</dbReference>
<dbReference type="EMBL" id="JBHSDI010000059">
    <property type="protein sequence ID" value="MFC4260603.1"/>
    <property type="molecule type" value="Genomic_DNA"/>
</dbReference>
<dbReference type="EC" id="2.3.1.-" evidence="3"/>
<dbReference type="InterPro" id="IPR019432">
    <property type="entry name" value="Acyltransferase_MbtK/IucB-like"/>
</dbReference>